<dbReference type="PANTHER" id="PTHR46191">
    <property type="match status" value="1"/>
</dbReference>
<evidence type="ECO:0000313" key="2">
    <source>
        <dbReference type="Proteomes" id="UP000649617"/>
    </source>
</evidence>
<dbReference type="Pfam" id="PF00702">
    <property type="entry name" value="Hydrolase"/>
    <property type="match status" value="1"/>
</dbReference>
<dbReference type="InterPro" id="IPR023214">
    <property type="entry name" value="HAD_sf"/>
</dbReference>
<reference evidence="1" key="1">
    <citation type="submission" date="2021-02" db="EMBL/GenBank/DDBJ databases">
        <authorList>
            <person name="Dougan E. K."/>
            <person name="Rhodes N."/>
            <person name="Thang M."/>
            <person name="Chan C."/>
        </authorList>
    </citation>
    <scope>NUCLEOTIDE SEQUENCE</scope>
</reference>
<organism evidence="1 2">
    <name type="scientific">Symbiodinium pilosum</name>
    <name type="common">Dinoflagellate</name>
    <dbReference type="NCBI Taxonomy" id="2952"/>
    <lineage>
        <taxon>Eukaryota</taxon>
        <taxon>Sar</taxon>
        <taxon>Alveolata</taxon>
        <taxon>Dinophyceae</taxon>
        <taxon>Suessiales</taxon>
        <taxon>Symbiodiniaceae</taxon>
        <taxon>Symbiodinium</taxon>
    </lineage>
</organism>
<dbReference type="Gene3D" id="3.40.50.1000">
    <property type="entry name" value="HAD superfamily/HAD-like"/>
    <property type="match status" value="1"/>
</dbReference>
<dbReference type="EMBL" id="CAJNIZ010043958">
    <property type="protein sequence ID" value="CAE7673894.1"/>
    <property type="molecule type" value="Genomic_DNA"/>
</dbReference>
<dbReference type="NCBIfam" id="TIGR01549">
    <property type="entry name" value="HAD-SF-IA-v1"/>
    <property type="match status" value="1"/>
</dbReference>
<protein>
    <submittedName>
        <fullName evidence="1">Hdhd3 protein</fullName>
    </submittedName>
</protein>
<dbReference type="Proteomes" id="UP000649617">
    <property type="component" value="Unassembled WGS sequence"/>
</dbReference>
<dbReference type="PANTHER" id="PTHR46191:SF2">
    <property type="entry name" value="HALOACID DEHALOGENASE-LIKE HYDROLASE DOMAIN-CONTAINING PROTEIN 3"/>
    <property type="match status" value="1"/>
</dbReference>
<dbReference type="SUPFAM" id="SSF56784">
    <property type="entry name" value="HAD-like"/>
    <property type="match status" value="1"/>
</dbReference>
<dbReference type="OrthoDB" id="444127at2759"/>
<dbReference type="InterPro" id="IPR051828">
    <property type="entry name" value="HAD-like_hydrolase_domain"/>
</dbReference>
<sequence length="190" mass="20576">MTAAAGIGGRLSWKALWQVSGLGTSFEAVFDDLYTNVFCGEDAWELLPNTATSLESLRSWCSANDCQLGVMSNMDSRLSTILQSLGILDKFDFVLTSYEARADKPSPVIFKKALEKAGLPPSSHALHCGDSFKRDVAGAIFMNWTAVLVDGRVDEVKPLEPTEDCNFSVHGDVLAMRVPHIGHIEGLLAG</sequence>
<keyword evidence="2" id="KW-1185">Reference proteome</keyword>
<proteinExistence type="predicted"/>
<comment type="caution">
    <text evidence="1">The sequence shown here is derived from an EMBL/GenBank/DDBJ whole genome shotgun (WGS) entry which is preliminary data.</text>
</comment>
<dbReference type="AlphaFoldDB" id="A0A812WIY5"/>
<name>A0A812WIY5_SYMPI</name>
<evidence type="ECO:0000313" key="1">
    <source>
        <dbReference type="EMBL" id="CAE7673894.1"/>
    </source>
</evidence>
<dbReference type="InterPro" id="IPR036412">
    <property type="entry name" value="HAD-like_sf"/>
</dbReference>
<gene>
    <name evidence="1" type="primary">hdhd3</name>
    <name evidence="1" type="ORF">SPIL2461_LOCUS18642</name>
</gene>
<accession>A0A812WIY5</accession>
<dbReference type="InterPro" id="IPR006439">
    <property type="entry name" value="HAD-SF_hydro_IA"/>
</dbReference>